<evidence type="ECO:0000313" key="2">
    <source>
        <dbReference type="EMBL" id="CRY74776.1"/>
    </source>
</evidence>
<reference evidence="3" key="1">
    <citation type="submission" date="2015-03" db="EMBL/GenBank/DDBJ databases">
        <authorList>
            <consortium name="Pathogen Informatics"/>
        </authorList>
    </citation>
    <scope>NUCLEOTIDE SEQUENCE [LARGE SCALE GENOMIC DNA]</scope>
    <source>
        <strain evidence="3">NCTC11134</strain>
    </source>
</reference>
<dbReference type="KEGG" id="nfr:ERS450000_00937"/>
<feature type="domain" description="Elongation factor G-binding protein C-terminal treble-clef zinc-finger" evidence="1">
    <location>
        <begin position="8"/>
        <end position="159"/>
    </location>
</feature>
<dbReference type="RefSeq" id="WP_060590731.1">
    <property type="nucleotide sequence ID" value="NZ_CP031418.1"/>
</dbReference>
<dbReference type="AlphaFoldDB" id="A0A0H5NXI0"/>
<proteinExistence type="predicted"/>
<dbReference type="Pfam" id="PF16571">
    <property type="entry name" value="FBP_C"/>
    <property type="match status" value="1"/>
</dbReference>
<evidence type="ECO:0000313" key="3">
    <source>
        <dbReference type="Proteomes" id="UP000057820"/>
    </source>
</evidence>
<gene>
    <name evidence="2" type="ORF">ERS450000_00937</name>
</gene>
<name>A0A0H5NXI0_NOCFR</name>
<evidence type="ECO:0000259" key="1">
    <source>
        <dbReference type="Pfam" id="PF16571"/>
    </source>
</evidence>
<protein>
    <recommendedName>
        <fullName evidence="1">Elongation factor G-binding protein C-terminal treble-clef zinc-finger domain-containing protein</fullName>
    </recommendedName>
</protein>
<dbReference type="InterPro" id="IPR032330">
    <property type="entry name" value="EF-G-binding_C"/>
</dbReference>
<dbReference type="EMBL" id="LN868938">
    <property type="protein sequence ID" value="CRY74776.1"/>
    <property type="molecule type" value="Genomic_DNA"/>
</dbReference>
<sequence>MQPLTEREIRSSFVNCSKGDAKRLPMPRDLADRPWDDLDFLGWSDPSLPGRAYLVVPRADGPVGVALRYETGGPGRPQLCALCLTTHTGGGVSLLTAHKAGESGRRGNSIGTYMCTDLACSLYARGKKRPAAGARYQEDLGLDEKIARLNDNLDAFLARLYT</sequence>
<dbReference type="Proteomes" id="UP000057820">
    <property type="component" value="Chromosome 1"/>
</dbReference>
<accession>A0A0H5NXI0</accession>
<organism evidence="2 3">
    <name type="scientific">Nocardia farcinica</name>
    <dbReference type="NCBI Taxonomy" id="37329"/>
    <lineage>
        <taxon>Bacteria</taxon>
        <taxon>Bacillati</taxon>
        <taxon>Actinomycetota</taxon>
        <taxon>Actinomycetes</taxon>
        <taxon>Mycobacteriales</taxon>
        <taxon>Nocardiaceae</taxon>
        <taxon>Nocardia</taxon>
    </lineage>
</organism>